<evidence type="ECO:0000256" key="2">
    <source>
        <dbReference type="ARBA" id="ARBA00022692"/>
    </source>
</evidence>
<feature type="transmembrane region" description="Helical" evidence="5">
    <location>
        <begin position="410"/>
        <end position="432"/>
    </location>
</feature>
<protein>
    <recommendedName>
        <fullName evidence="6">G-protein coupled receptors family 1 profile domain-containing protein</fullName>
    </recommendedName>
</protein>
<accession>A0A4E0R142</accession>
<feature type="transmembrane region" description="Helical" evidence="5">
    <location>
        <begin position="257"/>
        <end position="277"/>
    </location>
</feature>
<comment type="caution">
    <text evidence="7">The sequence shown here is derived from an EMBL/GenBank/DDBJ whole genome shotgun (WGS) entry which is preliminary data.</text>
</comment>
<dbReference type="GO" id="GO:0016020">
    <property type="term" value="C:membrane"/>
    <property type="evidence" value="ECO:0007669"/>
    <property type="project" value="UniProtKB-SubCell"/>
</dbReference>
<comment type="subcellular location">
    <subcellularLocation>
        <location evidence="1">Membrane</location>
    </subcellularLocation>
</comment>
<dbReference type="Proteomes" id="UP000230066">
    <property type="component" value="Unassembled WGS sequence"/>
</dbReference>
<feature type="transmembrane region" description="Helical" evidence="5">
    <location>
        <begin position="453"/>
        <end position="472"/>
    </location>
</feature>
<feature type="transmembrane region" description="Helical" evidence="5">
    <location>
        <begin position="217"/>
        <end position="237"/>
    </location>
</feature>
<evidence type="ECO:0000256" key="1">
    <source>
        <dbReference type="ARBA" id="ARBA00004370"/>
    </source>
</evidence>
<sequence length="516" mass="58657">MNAVSVALAFVGVLGTALNLTMFCVLFRVKIGSRMTVVHLRCQSLVDTYLCFITFLYKVVGASIVTGVPQLDTFFCVLWYQDNLIWLGVIVSMLNTACVSLDRFLAVFFPVAYKIRQTRMLCFTFSYIVTNTLLVFTTNLLRRSYLNGTCTYDVQHYGTFIESYLRNDAYLWLVFIYIIPISFIATSHASIIYSLTKRMHSNGTVSVMGRNAPMGRLTLSTIIMGSILVLSHAYDMITYMLNSFNVFQYRYLSSTQQLGVLFIVLSSCLSPCVLTGFNHPIQAFLKSRIILCSNLWTKYSRSMNEPTKNVFTLSSTRQDASYIITNTLLVFAPNLLRRSYLNETCTYDVQHHSISIESYLRNDAYLWLVFVYIIPISFIATSHASIIYSLTKRMHSNGTVNVMGRNAPMGRLTLSTIIMGSILVLGHAYDMITYMLNSFNVFQYRYLSSTQQLGVLFIVLSSCLSPCVLTGFNHPIQVFLKSRIILCSNMWTKYSHSMNEPTKNVFTLSSTRQDAR</sequence>
<organism evidence="7 8">
    <name type="scientific">Fasciola hepatica</name>
    <name type="common">Liver fluke</name>
    <dbReference type="NCBI Taxonomy" id="6192"/>
    <lineage>
        <taxon>Eukaryota</taxon>
        <taxon>Metazoa</taxon>
        <taxon>Spiralia</taxon>
        <taxon>Lophotrochozoa</taxon>
        <taxon>Platyhelminthes</taxon>
        <taxon>Trematoda</taxon>
        <taxon>Digenea</taxon>
        <taxon>Plagiorchiida</taxon>
        <taxon>Echinostomata</taxon>
        <taxon>Echinostomatoidea</taxon>
        <taxon>Fasciolidae</taxon>
        <taxon>Fasciola</taxon>
    </lineage>
</organism>
<dbReference type="PANTHER" id="PTHR45698:SF1">
    <property type="entry name" value="TRACE AMINE-ASSOCIATED RECEPTOR 13C-LIKE"/>
    <property type="match status" value="1"/>
</dbReference>
<dbReference type="PROSITE" id="PS50262">
    <property type="entry name" value="G_PROTEIN_RECEP_F1_2"/>
    <property type="match status" value="1"/>
</dbReference>
<feature type="domain" description="G-protein coupled receptors family 1 profile" evidence="6">
    <location>
        <begin position="18"/>
        <end position="274"/>
    </location>
</feature>
<feature type="transmembrane region" description="Helical" evidence="5">
    <location>
        <begin position="121"/>
        <end position="141"/>
    </location>
</feature>
<keyword evidence="4 5" id="KW-0472">Membrane</keyword>
<feature type="transmembrane region" description="Helical" evidence="5">
    <location>
        <begin position="365"/>
        <end position="390"/>
    </location>
</feature>
<dbReference type="InterPro" id="IPR017452">
    <property type="entry name" value="GPCR_Rhodpsn_7TM"/>
</dbReference>
<dbReference type="PANTHER" id="PTHR45698">
    <property type="entry name" value="TRACE AMINE-ASSOCIATED RECEPTOR 19N-RELATED"/>
    <property type="match status" value="1"/>
</dbReference>
<dbReference type="CDD" id="cd00637">
    <property type="entry name" value="7tm_classA_rhodopsin-like"/>
    <property type="match status" value="1"/>
</dbReference>
<dbReference type="EMBL" id="JXXN02005778">
    <property type="protein sequence ID" value="THD19716.1"/>
    <property type="molecule type" value="Genomic_DNA"/>
</dbReference>
<evidence type="ECO:0000313" key="8">
    <source>
        <dbReference type="Proteomes" id="UP000230066"/>
    </source>
</evidence>
<evidence type="ECO:0000256" key="3">
    <source>
        <dbReference type="ARBA" id="ARBA00022989"/>
    </source>
</evidence>
<dbReference type="AlphaFoldDB" id="A0A4E0R142"/>
<evidence type="ECO:0000313" key="7">
    <source>
        <dbReference type="EMBL" id="THD19716.1"/>
    </source>
</evidence>
<evidence type="ECO:0000256" key="5">
    <source>
        <dbReference type="SAM" id="Phobius"/>
    </source>
</evidence>
<feature type="transmembrane region" description="Helical" evidence="5">
    <location>
        <begin position="85"/>
        <end position="109"/>
    </location>
</feature>
<keyword evidence="8" id="KW-1185">Reference proteome</keyword>
<keyword evidence="2 5" id="KW-0812">Transmembrane</keyword>
<evidence type="ECO:0000256" key="4">
    <source>
        <dbReference type="ARBA" id="ARBA00023136"/>
    </source>
</evidence>
<evidence type="ECO:0000259" key="6">
    <source>
        <dbReference type="PROSITE" id="PS50262"/>
    </source>
</evidence>
<feature type="transmembrane region" description="Helical" evidence="5">
    <location>
        <begin position="169"/>
        <end position="196"/>
    </location>
</feature>
<feature type="transmembrane region" description="Helical" evidence="5">
    <location>
        <begin position="6"/>
        <end position="27"/>
    </location>
</feature>
<reference evidence="7" key="1">
    <citation type="submission" date="2019-03" db="EMBL/GenBank/DDBJ databases">
        <title>Improved annotation for the trematode Fasciola hepatica.</title>
        <authorList>
            <person name="Choi Y.-J."/>
            <person name="Martin J."/>
            <person name="Mitreva M."/>
        </authorList>
    </citation>
    <scope>NUCLEOTIDE SEQUENCE [LARGE SCALE GENOMIC DNA]</scope>
</reference>
<dbReference type="SUPFAM" id="SSF81321">
    <property type="entry name" value="Family A G protein-coupled receptor-like"/>
    <property type="match status" value="2"/>
</dbReference>
<keyword evidence="3 5" id="KW-1133">Transmembrane helix</keyword>
<dbReference type="Gene3D" id="1.20.1070.10">
    <property type="entry name" value="Rhodopsin 7-helix transmembrane proteins"/>
    <property type="match status" value="2"/>
</dbReference>
<name>A0A4E0R142_FASHE</name>
<gene>
    <name evidence="7" type="ORF">D915_009563</name>
</gene>
<feature type="transmembrane region" description="Helical" evidence="5">
    <location>
        <begin position="48"/>
        <end position="65"/>
    </location>
</feature>
<proteinExistence type="predicted"/>